<evidence type="ECO:0000256" key="2">
    <source>
        <dbReference type="ARBA" id="ARBA00022649"/>
    </source>
</evidence>
<dbReference type="CDD" id="cd18753">
    <property type="entry name" value="PIN_VapC4-5_FitB-like"/>
    <property type="match status" value="1"/>
</dbReference>
<comment type="cofactor">
    <cofactor evidence="1">
        <name>Mg(2+)</name>
        <dbReference type="ChEBI" id="CHEBI:18420"/>
    </cofactor>
</comment>
<keyword evidence="2" id="KW-1277">Toxin-antitoxin system</keyword>
<organism evidence="9 10">
    <name type="scientific">Sphingobacterium micropteri</name>
    <dbReference type="NCBI Taxonomy" id="2763501"/>
    <lineage>
        <taxon>Bacteria</taxon>
        <taxon>Pseudomonadati</taxon>
        <taxon>Bacteroidota</taxon>
        <taxon>Sphingobacteriia</taxon>
        <taxon>Sphingobacteriales</taxon>
        <taxon>Sphingobacteriaceae</taxon>
        <taxon>Sphingobacterium</taxon>
    </lineage>
</organism>
<evidence type="ECO:0000313" key="10">
    <source>
        <dbReference type="Proteomes" id="UP000602759"/>
    </source>
</evidence>
<evidence type="ECO:0000256" key="3">
    <source>
        <dbReference type="ARBA" id="ARBA00022722"/>
    </source>
</evidence>
<dbReference type="PANTHER" id="PTHR33653:SF1">
    <property type="entry name" value="RIBONUCLEASE VAPC2"/>
    <property type="match status" value="1"/>
</dbReference>
<keyword evidence="6" id="KW-0460">Magnesium</keyword>
<dbReference type="Pfam" id="PF01850">
    <property type="entry name" value="PIN"/>
    <property type="match status" value="1"/>
</dbReference>
<accession>A0ABR7YK48</accession>
<sequence length="131" mass="14698">MTGSNILLDTNIVIELFKGNEAIIANLEDRDMVDIPYVVLGELLLGAYRSTNLKKHKSEINSFLKRCNVIGADAKTSGTYGMIKAELLEKGKPIPENDIWIAAVAKQYGYILVTRDKHFNEVNGLRVVNWF</sequence>
<evidence type="ECO:0000256" key="7">
    <source>
        <dbReference type="ARBA" id="ARBA00038093"/>
    </source>
</evidence>
<dbReference type="RefSeq" id="WP_190992692.1">
    <property type="nucleotide sequence ID" value="NZ_JACOIK010000001.1"/>
</dbReference>
<dbReference type="SMART" id="SM00670">
    <property type="entry name" value="PINc"/>
    <property type="match status" value="1"/>
</dbReference>
<evidence type="ECO:0000256" key="6">
    <source>
        <dbReference type="ARBA" id="ARBA00022842"/>
    </source>
</evidence>
<keyword evidence="4" id="KW-0479">Metal-binding</keyword>
<dbReference type="InterPro" id="IPR002716">
    <property type="entry name" value="PIN_dom"/>
</dbReference>
<dbReference type="Proteomes" id="UP000602759">
    <property type="component" value="Unassembled WGS sequence"/>
</dbReference>
<comment type="similarity">
    <text evidence="7">Belongs to the PINc/VapC protein family.</text>
</comment>
<gene>
    <name evidence="9" type="ORF">H8B06_02555</name>
</gene>
<keyword evidence="5" id="KW-0378">Hydrolase</keyword>
<keyword evidence="10" id="KW-1185">Reference proteome</keyword>
<dbReference type="InterPro" id="IPR050556">
    <property type="entry name" value="Type_II_TA_system_RNase"/>
</dbReference>
<dbReference type="SUPFAM" id="SSF88723">
    <property type="entry name" value="PIN domain-like"/>
    <property type="match status" value="1"/>
</dbReference>
<dbReference type="EMBL" id="JACOIK010000001">
    <property type="protein sequence ID" value="MBD1431693.1"/>
    <property type="molecule type" value="Genomic_DNA"/>
</dbReference>
<evidence type="ECO:0000313" key="9">
    <source>
        <dbReference type="EMBL" id="MBD1431693.1"/>
    </source>
</evidence>
<dbReference type="Gene3D" id="3.40.50.1010">
    <property type="entry name" value="5'-nuclease"/>
    <property type="match status" value="1"/>
</dbReference>
<name>A0ABR7YK48_9SPHI</name>
<comment type="caution">
    <text evidence="9">The sequence shown here is derived from an EMBL/GenBank/DDBJ whole genome shotgun (WGS) entry which is preliminary data.</text>
</comment>
<protein>
    <submittedName>
        <fullName evidence="9">Type II toxin-antitoxin system VapC family toxin</fullName>
    </submittedName>
</protein>
<evidence type="ECO:0000259" key="8">
    <source>
        <dbReference type="SMART" id="SM00670"/>
    </source>
</evidence>
<keyword evidence="3" id="KW-0540">Nuclease</keyword>
<evidence type="ECO:0000256" key="4">
    <source>
        <dbReference type="ARBA" id="ARBA00022723"/>
    </source>
</evidence>
<reference evidence="9 10" key="1">
    <citation type="submission" date="2020-08" db="EMBL/GenBank/DDBJ databases">
        <title>Sphingobacterium sp. DN00404 isolated from aquaculture water.</title>
        <authorList>
            <person name="Zhang M."/>
        </authorList>
    </citation>
    <scope>NUCLEOTIDE SEQUENCE [LARGE SCALE GENOMIC DNA]</scope>
    <source>
        <strain evidence="9 10">DN00404</strain>
    </source>
</reference>
<evidence type="ECO:0000256" key="5">
    <source>
        <dbReference type="ARBA" id="ARBA00022801"/>
    </source>
</evidence>
<feature type="domain" description="PIN" evidence="8">
    <location>
        <begin position="4"/>
        <end position="121"/>
    </location>
</feature>
<evidence type="ECO:0000256" key="1">
    <source>
        <dbReference type="ARBA" id="ARBA00001946"/>
    </source>
</evidence>
<dbReference type="InterPro" id="IPR029060">
    <property type="entry name" value="PIN-like_dom_sf"/>
</dbReference>
<dbReference type="PANTHER" id="PTHR33653">
    <property type="entry name" value="RIBONUCLEASE VAPC2"/>
    <property type="match status" value="1"/>
</dbReference>
<proteinExistence type="inferred from homology"/>